<dbReference type="InterPro" id="IPR009057">
    <property type="entry name" value="Homeodomain-like_sf"/>
</dbReference>
<dbReference type="SUPFAM" id="SSF46689">
    <property type="entry name" value="Homeodomain-like"/>
    <property type="match status" value="1"/>
</dbReference>
<dbReference type="InterPro" id="IPR050109">
    <property type="entry name" value="HTH-type_TetR-like_transc_reg"/>
</dbReference>
<name>A0A7Z0GJM1_9MICC</name>
<accession>A0A7Z0GJM1</accession>
<dbReference type="RefSeq" id="WP_343047433.1">
    <property type="nucleotide sequence ID" value="NZ_BAAALL010000004.1"/>
</dbReference>
<dbReference type="Gene3D" id="1.10.357.10">
    <property type="entry name" value="Tetracycline Repressor, domain 2"/>
    <property type="match status" value="1"/>
</dbReference>
<dbReference type="PRINTS" id="PR00455">
    <property type="entry name" value="HTHTETR"/>
</dbReference>
<evidence type="ECO:0000256" key="2">
    <source>
        <dbReference type="ARBA" id="ARBA00023125"/>
    </source>
</evidence>
<dbReference type="Proteomes" id="UP000535437">
    <property type="component" value="Unassembled WGS sequence"/>
</dbReference>
<evidence type="ECO:0000256" key="5">
    <source>
        <dbReference type="SAM" id="MobiDB-lite"/>
    </source>
</evidence>
<dbReference type="PANTHER" id="PTHR30055:SF234">
    <property type="entry name" value="HTH-TYPE TRANSCRIPTIONAL REGULATOR BETI"/>
    <property type="match status" value="1"/>
</dbReference>
<dbReference type="PROSITE" id="PS50977">
    <property type="entry name" value="HTH_TETR_2"/>
    <property type="match status" value="1"/>
</dbReference>
<keyword evidence="3" id="KW-0804">Transcription</keyword>
<feature type="domain" description="HTH tetR-type" evidence="6">
    <location>
        <begin position="21"/>
        <end position="81"/>
    </location>
</feature>
<evidence type="ECO:0000256" key="4">
    <source>
        <dbReference type="PROSITE-ProRule" id="PRU00335"/>
    </source>
</evidence>
<comment type="caution">
    <text evidence="7">The sequence shown here is derived from an EMBL/GenBank/DDBJ whole genome shotgun (WGS) entry which is preliminary data.</text>
</comment>
<evidence type="ECO:0000259" key="6">
    <source>
        <dbReference type="PROSITE" id="PS50977"/>
    </source>
</evidence>
<dbReference type="GO" id="GO:0000976">
    <property type="term" value="F:transcription cis-regulatory region binding"/>
    <property type="evidence" value="ECO:0007669"/>
    <property type="project" value="TreeGrafter"/>
</dbReference>
<keyword evidence="2 4" id="KW-0238">DNA-binding</keyword>
<feature type="region of interest" description="Disordered" evidence="5">
    <location>
        <begin position="1"/>
        <end position="20"/>
    </location>
</feature>
<protein>
    <submittedName>
        <fullName evidence="7">AcrR family transcriptional regulator</fullName>
    </submittedName>
</protein>
<dbReference type="GO" id="GO:0003700">
    <property type="term" value="F:DNA-binding transcription factor activity"/>
    <property type="evidence" value="ECO:0007669"/>
    <property type="project" value="TreeGrafter"/>
</dbReference>
<dbReference type="InterPro" id="IPR001647">
    <property type="entry name" value="HTH_TetR"/>
</dbReference>
<reference evidence="7 8" key="1">
    <citation type="submission" date="2020-07" db="EMBL/GenBank/DDBJ databases">
        <title>Sequencing the genomes of 1000 actinobacteria strains.</title>
        <authorList>
            <person name="Klenk H.-P."/>
        </authorList>
    </citation>
    <scope>NUCLEOTIDE SEQUENCE [LARGE SCALE GENOMIC DNA]</scope>
    <source>
        <strain evidence="7 8">DSM 15475</strain>
    </source>
</reference>
<evidence type="ECO:0000313" key="8">
    <source>
        <dbReference type="Proteomes" id="UP000535437"/>
    </source>
</evidence>
<dbReference type="EMBL" id="JACCFY010000001">
    <property type="protein sequence ID" value="NYJ77231.1"/>
    <property type="molecule type" value="Genomic_DNA"/>
</dbReference>
<proteinExistence type="predicted"/>
<feature type="DNA-binding region" description="H-T-H motif" evidence="4">
    <location>
        <begin position="44"/>
        <end position="63"/>
    </location>
</feature>
<keyword evidence="1" id="KW-0805">Transcription regulation</keyword>
<dbReference type="AlphaFoldDB" id="A0A7Z0GJM1"/>
<organism evidence="7 8">
    <name type="scientific">Nesterenkonia xinjiangensis</name>
    <dbReference type="NCBI Taxonomy" id="225327"/>
    <lineage>
        <taxon>Bacteria</taxon>
        <taxon>Bacillati</taxon>
        <taxon>Actinomycetota</taxon>
        <taxon>Actinomycetes</taxon>
        <taxon>Micrococcales</taxon>
        <taxon>Micrococcaceae</taxon>
        <taxon>Nesterenkonia</taxon>
    </lineage>
</organism>
<sequence>MSAEEETSMTAREADEDPGLTPSQARILQAFAELVEELGTDDVSFKLIARRAGIGERTVFRHYGTRAELLASAAAWFQRVAFPRPGCESIFDFPLLVRESMESYARRRELAHVVAEAEIRGADGIDPAPGRAGLERLLSREIPDLAPQERRDLVAGLCHLDSAGTWVSLHRQVGPETRDVADAAAWSAEILLDPLRGRKVPR</sequence>
<dbReference type="Pfam" id="PF00440">
    <property type="entry name" value="TetR_N"/>
    <property type="match status" value="1"/>
</dbReference>
<keyword evidence="8" id="KW-1185">Reference proteome</keyword>
<gene>
    <name evidence="7" type="ORF">HNR09_000642</name>
</gene>
<evidence type="ECO:0000313" key="7">
    <source>
        <dbReference type="EMBL" id="NYJ77231.1"/>
    </source>
</evidence>
<dbReference type="PANTHER" id="PTHR30055">
    <property type="entry name" value="HTH-TYPE TRANSCRIPTIONAL REGULATOR RUTR"/>
    <property type="match status" value="1"/>
</dbReference>
<evidence type="ECO:0000256" key="3">
    <source>
        <dbReference type="ARBA" id="ARBA00023163"/>
    </source>
</evidence>
<evidence type="ECO:0000256" key="1">
    <source>
        <dbReference type="ARBA" id="ARBA00023015"/>
    </source>
</evidence>